<dbReference type="Pfam" id="PF02321">
    <property type="entry name" value="OEP"/>
    <property type="match status" value="2"/>
</dbReference>
<evidence type="ECO:0000313" key="5">
    <source>
        <dbReference type="Proteomes" id="UP001139031"/>
    </source>
</evidence>
<reference evidence="4" key="1">
    <citation type="submission" date="2021-08" db="EMBL/GenBank/DDBJ databases">
        <authorList>
            <person name="Stevens D.C."/>
        </authorList>
    </citation>
    <scope>NUCLEOTIDE SEQUENCE</scope>
    <source>
        <strain evidence="4">DSM 53165</strain>
    </source>
</reference>
<dbReference type="Proteomes" id="UP001139031">
    <property type="component" value="Unassembled WGS sequence"/>
</dbReference>
<dbReference type="Gene3D" id="1.20.1600.10">
    <property type="entry name" value="Outer membrane efflux proteins (OEP)"/>
    <property type="match status" value="1"/>
</dbReference>
<accession>A0ABS7TI49</accession>
<name>A0ABS7TI49_9BACT</name>
<feature type="chain" id="PRO_5047527887" evidence="3">
    <location>
        <begin position="20"/>
        <end position="471"/>
    </location>
</feature>
<feature type="region of interest" description="Disordered" evidence="2">
    <location>
        <begin position="15"/>
        <end position="45"/>
    </location>
</feature>
<dbReference type="InterPro" id="IPR003423">
    <property type="entry name" value="OMP_efflux"/>
</dbReference>
<comment type="similarity">
    <text evidence="1">Belongs to the outer membrane factor (OMF) (TC 1.B.17) family.</text>
</comment>
<evidence type="ECO:0000256" key="1">
    <source>
        <dbReference type="ARBA" id="ARBA00007613"/>
    </source>
</evidence>
<evidence type="ECO:0000256" key="3">
    <source>
        <dbReference type="SAM" id="SignalP"/>
    </source>
</evidence>
<comment type="caution">
    <text evidence="4">The sequence shown here is derived from an EMBL/GenBank/DDBJ whole genome shotgun (WGS) entry which is preliminary data.</text>
</comment>
<keyword evidence="3" id="KW-0732">Signal</keyword>
<evidence type="ECO:0000313" key="4">
    <source>
        <dbReference type="EMBL" id="MBZ5707901.1"/>
    </source>
</evidence>
<dbReference type="EMBL" id="JAIRAU010000001">
    <property type="protein sequence ID" value="MBZ5707901.1"/>
    <property type="molecule type" value="Genomic_DNA"/>
</dbReference>
<feature type="signal peptide" evidence="3">
    <location>
        <begin position="1"/>
        <end position="19"/>
    </location>
</feature>
<feature type="compositionally biased region" description="Low complexity" evidence="2">
    <location>
        <begin position="15"/>
        <end position="28"/>
    </location>
</feature>
<dbReference type="PANTHER" id="PTHR30203:SF24">
    <property type="entry name" value="BLR4935 PROTEIN"/>
    <property type="match status" value="1"/>
</dbReference>
<protein>
    <submittedName>
        <fullName evidence="4">TolC family protein</fullName>
    </submittedName>
</protein>
<sequence length="471" mass="51962">MITLVVATASASLAAPAGAAPARPTRPADQPTPLLAPPSEPAHQTIPEPVVAGAQVLPLDTILKHAEENAMPVRTARTRLELGDAAVTGAKPLLPDNPQLYVGMGARMNPMYPDDTQFELQATLQQPIEIGRERSLRIKAGREYREYLDKELAQVRWTTHAQVHYAYNTALIAKERARTAARTQQFAERLLDIASRRQQAGEISRLRVRVAEGELARARQAKLAADLNFRLACIHLAEMAGWPSGQMIAPAGELGDPIKVRDPEDLIANVQKDHPALKAREAQVELGEARAKSARRDRLPEPWIGVYAGREREPGLMPANTPASRIVLGMITIPLPFFKRNQLARAQTKAELSVANTELEVTRYQLALNARRAVDAINTAAERVRTYSREVVPRFEENLQLLQRAFELGEVDIIEVFVARENFLRIQTEALDAYGTYFDAMYTLETIIGQEATTLAAAGPTRSTPPPTTPR</sequence>
<evidence type="ECO:0000256" key="2">
    <source>
        <dbReference type="SAM" id="MobiDB-lite"/>
    </source>
</evidence>
<dbReference type="PANTHER" id="PTHR30203">
    <property type="entry name" value="OUTER MEMBRANE CATION EFFLUX PROTEIN"/>
    <property type="match status" value="1"/>
</dbReference>
<keyword evidence="5" id="KW-1185">Reference proteome</keyword>
<gene>
    <name evidence="4" type="ORF">K7C98_01425</name>
</gene>
<organism evidence="4 5">
    <name type="scientific">Nannocystis pusilla</name>
    <dbReference type="NCBI Taxonomy" id="889268"/>
    <lineage>
        <taxon>Bacteria</taxon>
        <taxon>Pseudomonadati</taxon>
        <taxon>Myxococcota</taxon>
        <taxon>Polyangia</taxon>
        <taxon>Nannocystales</taxon>
        <taxon>Nannocystaceae</taxon>
        <taxon>Nannocystis</taxon>
    </lineage>
</organism>
<dbReference type="SUPFAM" id="SSF56954">
    <property type="entry name" value="Outer membrane efflux proteins (OEP)"/>
    <property type="match status" value="1"/>
</dbReference>
<dbReference type="InterPro" id="IPR010131">
    <property type="entry name" value="MdtP/NodT-like"/>
</dbReference>
<proteinExistence type="inferred from homology"/>